<reference evidence="2 3" key="1">
    <citation type="submission" date="2022-06" db="EMBL/GenBank/DDBJ databases">
        <title>Dyella sp. Sa strain:Sa Genome sequencing.</title>
        <authorList>
            <person name="Park S."/>
        </authorList>
    </citation>
    <scope>NUCLEOTIDE SEQUENCE [LARGE SCALE GENOMIC DNA]</scope>
    <source>
        <strain evidence="2 3">Sa</strain>
    </source>
</reference>
<feature type="domain" description="CHAD" evidence="1">
    <location>
        <begin position="42"/>
        <end position="315"/>
    </location>
</feature>
<dbReference type="SMART" id="SM00880">
    <property type="entry name" value="CHAD"/>
    <property type="match status" value="1"/>
</dbReference>
<evidence type="ECO:0000313" key="3">
    <source>
        <dbReference type="Proteomes" id="UP001204615"/>
    </source>
</evidence>
<proteinExistence type="predicted"/>
<dbReference type="InterPro" id="IPR038186">
    <property type="entry name" value="CHAD_dom_sf"/>
</dbReference>
<evidence type="ECO:0000313" key="2">
    <source>
        <dbReference type="EMBL" id="MCP1373824.1"/>
    </source>
</evidence>
<protein>
    <submittedName>
        <fullName evidence="2">CHAD domain-containing protein</fullName>
    </submittedName>
</protein>
<dbReference type="InterPro" id="IPR007899">
    <property type="entry name" value="CHAD_dom"/>
</dbReference>
<dbReference type="PROSITE" id="PS51708">
    <property type="entry name" value="CHAD"/>
    <property type="match status" value="1"/>
</dbReference>
<dbReference type="Gene3D" id="1.40.20.10">
    <property type="entry name" value="CHAD domain"/>
    <property type="match status" value="1"/>
</dbReference>
<dbReference type="Proteomes" id="UP001204615">
    <property type="component" value="Unassembled WGS sequence"/>
</dbReference>
<sequence length="315" mass="35080">MPDALAGDGPGCTLAVLADAHASNPMQRDKHRSVRRQGGVVDIRLEAPGPLLAAAADRECRRIVRALADTRHRHHGIHRARKAIRTLRAQLGLLKPALDRPDRERLRRIDARLKRLCRSLSPLRDAHVAAVTASTLRGAVTPDARSALEAALVLRRDEALADALHQDPGFRDRREAAAAIRAEVAALPWHALGERAARRALRRSRKRVERAERKARRLPTSPMRHRWRRRLRRLRLQLEAFDAALPAGPDAVPAHTPGHHPLKQQTDRLGHLQDVQLMCRLARRIASVRNDPVLRAALAAAIREARAGFAADHRG</sequence>
<evidence type="ECO:0000259" key="1">
    <source>
        <dbReference type="PROSITE" id="PS51708"/>
    </source>
</evidence>
<keyword evidence="3" id="KW-1185">Reference proteome</keyword>
<gene>
    <name evidence="2" type="ORF">NC595_07095</name>
</gene>
<accession>A0ABT1F8X4</accession>
<dbReference type="Pfam" id="PF05235">
    <property type="entry name" value="CHAD"/>
    <property type="match status" value="1"/>
</dbReference>
<dbReference type="EMBL" id="JAMZEK010000001">
    <property type="protein sequence ID" value="MCP1373824.1"/>
    <property type="molecule type" value="Genomic_DNA"/>
</dbReference>
<dbReference type="RefSeq" id="WP_253565637.1">
    <property type="nucleotide sequence ID" value="NZ_JAMZEK010000001.1"/>
</dbReference>
<comment type="caution">
    <text evidence="2">The sequence shown here is derived from an EMBL/GenBank/DDBJ whole genome shotgun (WGS) entry which is preliminary data.</text>
</comment>
<organism evidence="2 3">
    <name type="scientific">Dyella lutea</name>
    <dbReference type="NCBI Taxonomy" id="2950441"/>
    <lineage>
        <taxon>Bacteria</taxon>
        <taxon>Pseudomonadati</taxon>
        <taxon>Pseudomonadota</taxon>
        <taxon>Gammaproteobacteria</taxon>
        <taxon>Lysobacterales</taxon>
        <taxon>Rhodanobacteraceae</taxon>
        <taxon>Dyella</taxon>
    </lineage>
</organism>
<name>A0ABT1F8X4_9GAMM</name>